<name>A0AAV4TU15_CAEEX</name>
<protein>
    <submittedName>
        <fullName evidence="1">Uncharacterized protein</fullName>
    </submittedName>
</protein>
<organism evidence="1 2">
    <name type="scientific">Caerostris extrusa</name>
    <name type="common">Bark spider</name>
    <name type="synonym">Caerostris bankana</name>
    <dbReference type="NCBI Taxonomy" id="172846"/>
    <lineage>
        <taxon>Eukaryota</taxon>
        <taxon>Metazoa</taxon>
        <taxon>Ecdysozoa</taxon>
        <taxon>Arthropoda</taxon>
        <taxon>Chelicerata</taxon>
        <taxon>Arachnida</taxon>
        <taxon>Araneae</taxon>
        <taxon>Araneomorphae</taxon>
        <taxon>Entelegynae</taxon>
        <taxon>Araneoidea</taxon>
        <taxon>Araneidae</taxon>
        <taxon>Caerostris</taxon>
    </lineage>
</organism>
<reference evidence="1 2" key="1">
    <citation type="submission" date="2021-06" db="EMBL/GenBank/DDBJ databases">
        <title>Caerostris extrusa draft genome.</title>
        <authorList>
            <person name="Kono N."/>
            <person name="Arakawa K."/>
        </authorList>
    </citation>
    <scope>NUCLEOTIDE SEQUENCE [LARGE SCALE GENOMIC DNA]</scope>
</reference>
<dbReference type="Proteomes" id="UP001054945">
    <property type="component" value="Unassembled WGS sequence"/>
</dbReference>
<sequence length="95" mass="10090">MSTDSSKRVKNIICRQFPWGASNADGRQMPNLSLSFVQGHRNLVFIAISLRNLISAAASGSSSSGLLNSGEITEKCLLFGVSIAEELTYVLKGGA</sequence>
<evidence type="ECO:0000313" key="2">
    <source>
        <dbReference type="Proteomes" id="UP001054945"/>
    </source>
</evidence>
<comment type="caution">
    <text evidence="1">The sequence shown here is derived from an EMBL/GenBank/DDBJ whole genome shotgun (WGS) entry which is preliminary data.</text>
</comment>
<dbReference type="EMBL" id="BPLR01011911">
    <property type="protein sequence ID" value="GIY49898.1"/>
    <property type="molecule type" value="Genomic_DNA"/>
</dbReference>
<accession>A0AAV4TU15</accession>
<keyword evidence="2" id="KW-1185">Reference proteome</keyword>
<evidence type="ECO:0000313" key="1">
    <source>
        <dbReference type="EMBL" id="GIY49898.1"/>
    </source>
</evidence>
<gene>
    <name evidence="1" type="ORF">CEXT_38441</name>
</gene>
<proteinExistence type="predicted"/>
<dbReference type="AlphaFoldDB" id="A0AAV4TU15"/>